<comment type="caution">
    <text evidence="2">The sequence shown here is derived from an EMBL/GenBank/DDBJ whole genome shotgun (WGS) entry which is preliminary data.</text>
</comment>
<dbReference type="InterPro" id="IPR056008">
    <property type="entry name" value="DUF7586"/>
</dbReference>
<dbReference type="AlphaFoldDB" id="L1KPI8"/>
<evidence type="ECO:0000259" key="1">
    <source>
        <dbReference type="Pfam" id="PF24491"/>
    </source>
</evidence>
<gene>
    <name evidence="2" type="ORF">STRIP9103_04774</name>
</gene>
<organism evidence="2 3">
    <name type="scientific">Streptomyces ipomoeae 91-03</name>
    <dbReference type="NCBI Taxonomy" id="698759"/>
    <lineage>
        <taxon>Bacteria</taxon>
        <taxon>Bacillati</taxon>
        <taxon>Actinomycetota</taxon>
        <taxon>Actinomycetes</taxon>
        <taxon>Kitasatosporales</taxon>
        <taxon>Streptomycetaceae</taxon>
        <taxon>Streptomyces</taxon>
    </lineage>
</organism>
<sequence length="73" mass="8099">MHTRGLAAESPSPWWEHPPGSLRPEVDHSVLELVGPWYWGTHSFVLRLVVGGGVLLEPLSATLRSARFRLNAT</sequence>
<proteinExistence type="predicted"/>
<feature type="domain" description="DUF7586" evidence="1">
    <location>
        <begin position="26"/>
        <end position="71"/>
    </location>
</feature>
<evidence type="ECO:0000313" key="3">
    <source>
        <dbReference type="Proteomes" id="UP000010411"/>
    </source>
</evidence>
<reference evidence="2 3" key="1">
    <citation type="submission" date="2012-11" db="EMBL/GenBank/DDBJ databases">
        <authorList>
            <person name="Huguet-Tapia J.C."/>
            <person name="Durkin A.S."/>
            <person name="Pettis G.S."/>
            <person name="Badger J.H."/>
        </authorList>
    </citation>
    <scope>NUCLEOTIDE SEQUENCE [LARGE SCALE GENOMIC DNA]</scope>
    <source>
        <strain evidence="2 3">91-03</strain>
    </source>
</reference>
<dbReference type="Pfam" id="PF24491">
    <property type="entry name" value="DUF7586"/>
    <property type="match status" value="1"/>
</dbReference>
<evidence type="ECO:0000313" key="2">
    <source>
        <dbReference type="EMBL" id="EKX62268.1"/>
    </source>
</evidence>
<accession>L1KPI8</accession>
<dbReference type="EMBL" id="AEJC01000530">
    <property type="protein sequence ID" value="EKX62268.1"/>
    <property type="molecule type" value="Genomic_DNA"/>
</dbReference>
<name>L1KPI8_9ACTN</name>
<protein>
    <recommendedName>
        <fullName evidence="1">DUF7586 domain-containing protein</fullName>
    </recommendedName>
</protein>
<dbReference type="Proteomes" id="UP000010411">
    <property type="component" value="Unassembled WGS sequence"/>
</dbReference>
<keyword evidence="3" id="KW-1185">Reference proteome</keyword>
<dbReference type="PATRIC" id="fig|698759.3.peg.7099"/>